<dbReference type="AlphaFoldDB" id="A0AAF0I881"/>
<evidence type="ECO:0000313" key="2">
    <source>
        <dbReference type="Proteomes" id="UP001218638"/>
    </source>
</evidence>
<protein>
    <submittedName>
        <fullName evidence="1">Uncharacterized protein</fullName>
    </submittedName>
</protein>
<organism evidence="1 2">
    <name type="scientific">Synoicihabitans lomoniglobus</name>
    <dbReference type="NCBI Taxonomy" id="2909285"/>
    <lineage>
        <taxon>Bacteria</taxon>
        <taxon>Pseudomonadati</taxon>
        <taxon>Verrucomicrobiota</taxon>
        <taxon>Opitutia</taxon>
        <taxon>Opitutales</taxon>
        <taxon>Opitutaceae</taxon>
        <taxon>Synoicihabitans</taxon>
    </lineage>
</organism>
<proteinExistence type="predicted"/>
<sequence>MKWIVLAIIACLIPYTWITLHYRKENPAYEPYQDTKDRAQVIRLLESGYQRIDVRFERLVEPAVPPSPAATTERIAGGVPSLLRDALIDQPPVPSAFENVSAPSETLAGSPYSFEIACVQPNHGERPVGSVLYLRGSEAVFMIGYDALPGDLQSRDLAVLARIIVPAHALEPGRYHATLVGARESRRWTFTVH</sequence>
<evidence type="ECO:0000313" key="1">
    <source>
        <dbReference type="EMBL" id="WED67441.1"/>
    </source>
</evidence>
<dbReference type="KEGG" id="slom:PXH66_11330"/>
<gene>
    <name evidence="1" type="ORF">PXH66_11330</name>
</gene>
<reference evidence="1" key="1">
    <citation type="submission" date="2023-03" db="EMBL/GenBank/DDBJ databases">
        <title>Lomoglobus Profundus gen. nov., sp. nov., a novel member of the phylum Verrucomicrobia, isolated from deep-marine sediment of South China Sea.</title>
        <authorList>
            <person name="Ahmad T."/>
            <person name="Ishaq S.E."/>
            <person name="Wang F."/>
        </authorList>
    </citation>
    <scope>NUCLEOTIDE SEQUENCE</scope>
    <source>
        <strain evidence="1">LMO-M01</strain>
    </source>
</reference>
<name>A0AAF0I881_9BACT</name>
<keyword evidence="2" id="KW-1185">Reference proteome</keyword>
<dbReference type="RefSeq" id="WP_330931596.1">
    <property type="nucleotide sequence ID" value="NZ_CP119075.1"/>
</dbReference>
<accession>A0AAF0I881</accession>
<dbReference type="Proteomes" id="UP001218638">
    <property type="component" value="Chromosome"/>
</dbReference>
<dbReference type="EMBL" id="CP119075">
    <property type="protein sequence ID" value="WED67441.1"/>
    <property type="molecule type" value="Genomic_DNA"/>
</dbReference>